<dbReference type="AlphaFoldDB" id="A0A2T5M8Q4"/>
<comment type="caution">
    <text evidence="1">The sequence shown here is derived from an EMBL/GenBank/DDBJ whole genome shotgun (WGS) entry which is preliminary data.</text>
</comment>
<dbReference type="VEuPathDB" id="FungiDB:P175DRAFT_0528423"/>
<evidence type="ECO:0000313" key="2">
    <source>
        <dbReference type="Proteomes" id="UP000244073"/>
    </source>
</evidence>
<dbReference type="EMBL" id="MSFN02000001">
    <property type="protein sequence ID" value="PTU24907.1"/>
    <property type="molecule type" value="Genomic_DNA"/>
</dbReference>
<dbReference type="Proteomes" id="UP000244073">
    <property type="component" value="Unassembled WGS sequence"/>
</dbReference>
<evidence type="ECO:0000313" key="1">
    <source>
        <dbReference type="EMBL" id="PTU24907.1"/>
    </source>
</evidence>
<protein>
    <submittedName>
        <fullName evidence="1">Uncharacterized protein</fullName>
    </submittedName>
</protein>
<organism evidence="1 2">
    <name type="scientific">Aspergillus ochraceoroseus IBT 24754</name>
    <dbReference type="NCBI Taxonomy" id="1392256"/>
    <lineage>
        <taxon>Eukaryota</taxon>
        <taxon>Fungi</taxon>
        <taxon>Dikarya</taxon>
        <taxon>Ascomycota</taxon>
        <taxon>Pezizomycotina</taxon>
        <taxon>Eurotiomycetes</taxon>
        <taxon>Eurotiomycetidae</taxon>
        <taxon>Eurotiales</taxon>
        <taxon>Aspergillaceae</taxon>
        <taxon>Aspergillus</taxon>
        <taxon>Aspergillus subgen. Nidulantes</taxon>
    </lineage>
</organism>
<sequence length="212" mass="23373">MTAGGKAADSKQIMYSSADQVKGGTEVFGSTKVARCNVPRRRLSQINRLTRDLGRGNVTGMKIRMRTLQSATSHNAKSKKGEGYGPHDLIRLGSVIQRGQSNDVVRFIDCSFEAAGCARLHSLGVNAQRGESNANFGRGMPLAHLIGYLYRNSTRPIPSFAAGMPCVTCNLAFGALQESRFRKQSTQFRKRFVSLQVIPNSNKKTSQWFSRR</sequence>
<gene>
    <name evidence="1" type="ORF">P175DRAFT_0528423</name>
</gene>
<accession>A0A2T5M8Q4</accession>
<dbReference type="GeneID" id="63816493"/>
<name>A0A2T5M8Q4_9EURO</name>
<proteinExistence type="predicted"/>
<reference evidence="1 2" key="1">
    <citation type="journal article" date="2018" name="Proc. Natl. Acad. Sci. U.S.A.">
        <title>Linking secondary metabolites to gene clusters through genome sequencing of six diverse Aspergillus species.</title>
        <authorList>
            <person name="Kaerboelling I."/>
            <person name="Vesth T.C."/>
            <person name="Frisvad J.C."/>
            <person name="Nybo J.L."/>
            <person name="Theobald S."/>
            <person name="Kuo A."/>
            <person name="Bowyer P."/>
            <person name="Matsuda Y."/>
            <person name="Mondo S."/>
            <person name="Lyhne E.K."/>
            <person name="Kogle M.E."/>
            <person name="Clum A."/>
            <person name="Lipzen A."/>
            <person name="Salamov A."/>
            <person name="Ngan C.Y."/>
            <person name="Daum C."/>
            <person name="Chiniquy J."/>
            <person name="Barry K."/>
            <person name="LaButti K."/>
            <person name="Haridas S."/>
            <person name="Simmons B.A."/>
            <person name="Magnuson J.K."/>
            <person name="Mortensen U.H."/>
            <person name="Larsen T.O."/>
            <person name="Grigoriev I.V."/>
            <person name="Baker S.E."/>
            <person name="Andersen M.R."/>
        </authorList>
    </citation>
    <scope>NUCLEOTIDE SEQUENCE [LARGE SCALE GENOMIC DNA]</scope>
    <source>
        <strain evidence="1 2">IBT 24754</strain>
    </source>
</reference>
<dbReference type="RefSeq" id="XP_040756299.1">
    <property type="nucleotide sequence ID" value="XM_040899611.1"/>
</dbReference>